<evidence type="ECO:0000313" key="10">
    <source>
        <dbReference type="Proteomes" id="UP000321129"/>
    </source>
</evidence>
<organism evidence="9 10">
    <name type="scientific">Flavisphingopyxis soli</name>
    <dbReference type="NCBI Taxonomy" id="2601267"/>
    <lineage>
        <taxon>Bacteria</taxon>
        <taxon>Pseudomonadati</taxon>
        <taxon>Pseudomonadota</taxon>
        <taxon>Alphaproteobacteria</taxon>
        <taxon>Sphingomonadales</taxon>
        <taxon>Sphingopyxidaceae</taxon>
        <taxon>Flavisphingopyxis</taxon>
    </lineage>
</organism>
<evidence type="ECO:0000256" key="6">
    <source>
        <dbReference type="ARBA" id="ARBA00023196"/>
    </source>
</evidence>
<evidence type="ECO:0000256" key="7">
    <source>
        <dbReference type="ARBA" id="ARBA00023310"/>
    </source>
</evidence>
<dbReference type="Gene3D" id="1.10.520.20">
    <property type="entry name" value="N-terminal domain of the delta subunit of the F1F0-ATP synthase"/>
    <property type="match status" value="1"/>
</dbReference>
<proteinExistence type="inferred from homology"/>
<dbReference type="Pfam" id="PF00213">
    <property type="entry name" value="OSCP"/>
    <property type="match status" value="1"/>
</dbReference>
<dbReference type="InterPro" id="IPR000711">
    <property type="entry name" value="ATPase_OSCP/dsu"/>
</dbReference>
<accession>A0A5C6UQJ8</accession>
<evidence type="ECO:0000313" key="9">
    <source>
        <dbReference type="EMBL" id="TXC74456.1"/>
    </source>
</evidence>
<keyword evidence="10" id="KW-1185">Reference proteome</keyword>
<dbReference type="Proteomes" id="UP000321129">
    <property type="component" value="Unassembled WGS sequence"/>
</dbReference>
<dbReference type="GO" id="GO:0005886">
    <property type="term" value="C:plasma membrane"/>
    <property type="evidence" value="ECO:0007669"/>
    <property type="project" value="UniProtKB-SubCell"/>
</dbReference>
<evidence type="ECO:0000256" key="5">
    <source>
        <dbReference type="ARBA" id="ARBA00023136"/>
    </source>
</evidence>
<evidence type="ECO:0000256" key="4">
    <source>
        <dbReference type="ARBA" id="ARBA00023065"/>
    </source>
</evidence>
<evidence type="ECO:0000256" key="2">
    <source>
        <dbReference type="ARBA" id="ARBA00022448"/>
    </source>
</evidence>
<dbReference type="EMBL" id="VOPY01000001">
    <property type="protein sequence ID" value="TXC74456.1"/>
    <property type="molecule type" value="Genomic_DNA"/>
</dbReference>
<dbReference type="InterPro" id="IPR020781">
    <property type="entry name" value="ATPase_OSCP/d_CS"/>
</dbReference>
<comment type="function">
    <text evidence="8">F(1)F(0) ATP synthase produces ATP from ADP in the presence of a proton or sodium gradient. F-type ATPases consist of two structural domains, F(1) containing the extramembraneous catalytic core and F(0) containing the membrane proton channel, linked together by a central stalk and a peripheral stalk. During catalysis, ATP synthesis in the catalytic domain of F(1) is coupled via a rotary mechanism of the central stalk subunits to proton translocation.</text>
</comment>
<keyword evidence="6 8" id="KW-0139">CF(1)</keyword>
<keyword evidence="2 8" id="KW-0813">Transport</keyword>
<protein>
    <recommendedName>
        <fullName evidence="8">ATP synthase subunit delta</fullName>
    </recommendedName>
    <alternativeName>
        <fullName evidence="8">ATP synthase F(1) sector subunit delta</fullName>
    </alternativeName>
    <alternativeName>
        <fullName evidence="8">F-type ATPase subunit delta</fullName>
        <shortName evidence="8">F-ATPase subunit delta</shortName>
    </alternativeName>
</protein>
<comment type="similarity">
    <text evidence="8">Belongs to the ATPase delta chain family.</text>
</comment>
<keyword evidence="3 8" id="KW-0375">Hydrogen ion transport</keyword>
<dbReference type="InterPro" id="IPR026015">
    <property type="entry name" value="ATP_synth_OSCP/delta_N_sf"/>
</dbReference>
<dbReference type="NCBIfam" id="TIGR01145">
    <property type="entry name" value="ATP_synt_delta"/>
    <property type="match status" value="1"/>
</dbReference>
<dbReference type="SUPFAM" id="SSF47928">
    <property type="entry name" value="N-terminal domain of the delta subunit of the F1F0-ATP synthase"/>
    <property type="match status" value="1"/>
</dbReference>
<name>A0A5C6UQJ8_9SPHN</name>
<keyword evidence="7 8" id="KW-0066">ATP synthesis</keyword>
<dbReference type="GO" id="GO:0046933">
    <property type="term" value="F:proton-transporting ATP synthase activity, rotational mechanism"/>
    <property type="evidence" value="ECO:0007669"/>
    <property type="project" value="UniProtKB-UniRule"/>
</dbReference>
<evidence type="ECO:0000256" key="8">
    <source>
        <dbReference type="HAMAP-Rule" id="MF_01416"/>
    </source>
</evidence>
<dbReference type="OrthoDB" id="9796185at2"/>
<dbReference type="NCBIfam" id="NF004406">
    <property type="entry name" value="PRK05758.3-2"/>
    <property type="match status" value="1"/>
</dbReference>
<sequence>MQANIQASLGGRYAIALFDLANERGALGAVESSLAKLGEAIAQSSDFRALITNPMLSRAQAGKAVDAVAASLGLDSLTRDFLGVVSANHRLAELPAMARAFKLLAADQRGEVDAEVVSARPLSSGQVTALKAKLKTRVGRDVTLTQKTDPEILGGLIVKIGSQMIDSSIRTRLNTLALAMKG</sequence>
<dbReference type="AlphaFoldDB" id="A0A5C6UQJ8"/>
<evidence type="ECO:0000256" key="3">
    <source>
        <dbReference type="ARBA" id="ARBA00022781"/>
    </source>
</evidence>
<keyword evidence="8" id="KW-1003">Cell membrane</keyword>
<dbReference type="PRINTS" id="PR00125">
    <property type="entry name" value="ATPASEDELTA"/>
</dbReference>
<comment type="subcellular location">
    <subcellularLocation>
        <location evidence="8">Cell membrane</location>
        <topology evidence="8">Peripheral membrane protein</topology>
    </subcellularLocation>
    <subcellularLocation>
        <location evidence="1">Membrane</location>
    </subcellularLocation>
</comment>
<dbReference type="PANTHER" id="PTHR11910">
    <property type="entry name" value="ATP SYNTHASE DELTA CHAIN"/>
    <property type="match status" value="1"/>
</dbReference>
<dbReference type="GO" id="GO:0045259">
    <property type="term" value="C:proton-transporting ATP synthase complex"/>
    <property type="evidence" value="ECO:0007669"/>
    <property type="project" value="UniProtKB-KW"/>
</dbReference>
<evidence type="ECO:0000256" key="1">
    <source>
        <dbReference type="ARBA" id="ARBA00004370"/>
    </source>
</evidence>
<comment type="function">
    <text evidence="8">This protein is part of the stalk that links CF(0) to CF(1). It either transmits conformational changes from CF(0) to CF(1) or is implicated in proton conduction.</text>
</comment>
<keyword evidence="4 8" id="KW-0406">Ion transport</keyword>
<dbReference type="NCBIfam" id="NF004402">
    <property type="entry name" value="PRK05758.2-2"/>
    <property type="match status" value="1"/>
</dbReference>
<dbReference type="HAMAP" id="MF_01416">
    <property type="entry name" value="ATP_synth_delta_bact"/>
    <property type="match status" value="1"/>
</dbReference>
<comment type="caution">
    <text evidence="9">The sequence shown here is derived from an EMBL/GenBank/DDBJ whole genome shotgun (WGS) entry which is preliminary data.</text>
</comment>
<dbReference type="PROSITE" id="PS00389">
    <property type="entry name" value="ATPASE_DELTA"/>
    <property type="match status" value="1"/>
</dbReference>
<reference evidence="9 10" key="1">
    <citation type="submission" date="2019-08" db="EMBL/GenBank/DDBJ databases">
        <title>Sphingorhabdus soil sp. nov., isolated from arctic soil.</title>
        <authorList>
            <person name="Liu Y."/>
        </authorList>
    </citation>
    <scope>NUCLEOTIDE SEQUENCE [LARGE SCALE GENOMIC DNA]</scope>
    <source>
        <strain evidence="9 10">D-2Q-5-6</strain>
    </source>
</reference>
<gene>
    <name evidence="8" type="primary">atpH</name>
    <name evidence="9" type="ORF">FSZ31_05435</name>
</gene>
<keyword evidence="5 8" id="KW-0472">Membrane</keyword>